<dbReference type="Proteomes" id="UP000608890">
    <property type="component" value="Unassembled WGS sequence"/>
</dbReference>
<gene>
    <name evidence="2" type="ORF">GCM10011608_34110</name>
</gene>
<keyword evidence="3" id="KW-1185">Reference proteome</keyword>
<dbReference type="SUPFAM" id="SSF51905">
    <property type="entry name" value="FAD/NAD(P)-binding domain"/>
    <property type="match status" value="1"/>
</dbReference>
<dbReference type="InterPro" id="IPR002938">
    <property type="entry name" value="FAD-bd"/>
</dbReference>
<feature type="domain" description="FAD-binding" evidence="1">
    <location>
        <begin position="28"/>
        <end position="304"/>
    </location>
</feature>
<sequence length="413" mass="44142">MLARSAVASPSSGAALAYPASVSVWELVVIGGGPAGLSAACAAARRGVRTLVVERAVHPRYKTCGGGLIGTSLAALAGRIEVPAHDQVDRATFTLDGRIRFTRRHRSGPLVTMVRREEFDDRLRVAAVAAGAEVRERVTVRSLEQEPDVVRLRLADGAPIVARTAIGADGSSGVSARHVGVRHRQVDLGLEVELPVSAPEQARWRHRVLLDWGPLPGSYAWVFPKGDRLTVGVIAGRGEGERTRAYLRRFVDRLGLADVPPTHDTGHLTRCRADDAPLRRGRVLVAGDAAGLLEPWSREGISFALRSGELAGEAVAAGDLAGYERAVAYRLLPSMRAGFQLLDGFSHRPEIFHALLATPAGWRAFVRFCQGRADFAGLLAPLPARAALALTRRLSRRKEGPPVNASGRAGVPS</sequence>
<dbReference type="GO" id="GO:0016829">
    <property type="term" value="F:lyase activity"/>
    <property type="evidence" value="ECO:0007669"/>
    <property type="project" value="UniProtKB-KW"/>
</dbReference>
<protein>
    <submittedName>
        <fullName evidence="2">Hyaluronate lyase</fullName>
    </submittedName>
</protein>
<evidence type="ECO:0000259" key="1">
    <source>
        <dbReference type="Pfam" id="PF01494"/>
    </source>
</evidence>
<dbReference type="InterPro" id="IPR011777">
    <property type="entry name" value="Geranylgeranyl_Rdtase_fam"/>
</dbReference>
<dbReference type="PRINTS" id="PR00420">
    <property type="entry name" value="RNGMNOXGNASE"/>
</dbReference>
<keyword evidence="2" id="KW-0456">Lyase</keyword>
<dbReference type="GO" id="GO:0071949">
    <property type="term" value="F:FAD binding"/>
    <property type="evidence" value="ECO:0007669"/>
    <property type="project" value="InterPro"/>
</dbReference>
<proteinExistence type="predicted"/>
<dbReference type="Gene3D" id="3.50.50.60">
    <property type="entry name" value="FAD/NAD(P)-binding domain"/>
    <property type="match status" value="1"/>
</dbReference>
<dbReference type="InterPro" id="IPR050407">
    <property type="entry name" value="Geranylgeranyl_reductase"/>
</dbReference>
<evidence type="ECO:0000313" key="2">
    <source>
        <dbReference type="EMBL" id="GGM46565.1"/>
    </source>
</evidence>
<accession>A0A917TZL7</accession>
<dbReference type="PANTHER" id="PTHR42685:SF22">
    <property type="entry name" value="CONDITIONED MEDIUM FACTOR RECEPTOR 1"/>
    <property type="match status" value="1"/>
</dbReference>
<dbReference type="EMBL" id="BMNB01000015">
    <property type="protein sequence ID" value="GGM46565.1"/>
    <property type="molecule type" value="Genomic_DNA"/>
</dbReference>
<organism evidence="2 3">
    <name type="scientific">Micromonospora sonchi</name>
    <dbReference type="NCBI Taxonomy" id="1763543"/>
    <lineage>
        <taxon>Bacteria</taxon>
        <taxon>Bacillati</taxon>
        <taxon>Actinomycetota</taxon>
        <taxon>Actinomycetes</taxon>
        <taxon>Micromonosporales</taxon>
        <taxon>Micromonosporaceae</taxon>
        <taxon>Micromonospora</taxon>
    </lineage>
</organism>
<reference evidence="2" key="2">
    <citation type="submission" date="2020-09" db="EMBL/GenBank/DDBJ databases">
        <authorList>
            <person name="Sun Q."/>
            <person name="Zhou Y."/>
        </authorList>
    </citation>
    <scope>NUCLEOTIDE SEQUENCE</scope>
    <source>
        <strain evidence="2">CGMCC 4.7312</strain>
    </source>
</reference>
<dbReference type="GO" id="GO:0016628">
    <property type="term" value="F:oxidoreductase activity, acting on the CH-CH group of donors, NAD or NADP as acceptor"/>
    <property type="evidence" value="ECO:0007669"/>
    <property type="project" value="InterPro"/>
</dbReference>
<dbReference type="PANTHER" id="PTHR42685">
    <property type="entry name" value="GERANYLGERANYL DIPHOSPHATE REDUCTASE"/>
    <property type="match status" value="1"/>
</dbReference>
<name>A0A917TZL7_9ACTN</name>
<comment type="caution">
    <text evidence="2">The sequence shown here is derived from an EMBL/GenBank/DDBJ whole genome shotgun (WGS) entry which is preliminary data.</text>
</comment>
<dbReference type="Pfam" id="PF01494">
    <property type="entry name" value="FAD_binding_3"/>
    <property type="match status" value="1"/>
</dbReference>
<evidence type="ECO:0000313" key="3">
    <source>
        <dbReference type="Proteomes" id="UP000608890"/>
    </source>
</evidence>
<dbReference type="AlphaFoldDB" id="A0A917TZL7"/>
<dbReference type="NCBIfam" id="TIGR02032">
    <property type="entry name" value="GG-red-SF"/>
    <property type="match status" value="1"/>
</dbReference>
<reference evidence="2" key="1">
    <citation type="journal article" date="2014" name="Int. J. Syst. Evol. Microbiol.">
        <title>Complete genome sequence of Corynebacterium casei LMG S-19264T (=DSM 44701T), isolated from a smear-ripened cheese.</title>
        <authorList>
            <consortium name="US DOE Joint Genome Institute (JGI-PGF)"/>
            <person name="Walter F."/>
            <person name="Albersmeier A."/>
            <person name="Kalinowski J."/>
            <person name="Ruckert C."/>
        </authorList>
    </citation>
    <scope>NUCLEOTIDE SEQUENCE</scope>
    <source>
        <strain evidence="2">CGMCC 4.7312</strain>
    </source>
</reference>
<dbReference type="InterPro" id="IPR036188">
    <property type="entry name" value="FAD/NAD-bd_sf"/>
</dbReference>